<dbReference type="Pfam" id="PF07703">
    <property type="entry name" value="A2M_BRD"/>
    <property type="match status" value="1"/>
</dbReference>
<evidence type="ECO:0000256" key="4">
    <source>
        <dbReference type="ARBA" id="ARBA00022525"/>
    </source>
</evidence>
<dbReference type="InterPro" id="IPR014756">
    <property type="entry name" value="Ig_E-set"/>
</dbReference>
<keyword evidence="4" id="KW-0964">Secreted</keyword>
<dbReference type="Pfam" id="PF17789">
    <property type="entry name" value="MG4"/>
    <property type="match status" value="1"/>
</dbReference>
<feature type="chain" id="PRO_5045431447" evidence="12">
    <location>
        <begin position="23"/>
        <end position="1604"/>
    </location>
</feature>
<evidence type="ECO:0000256" key="6">
    <source>
        <dbReference type="ARBA" id="ARBA00022729"/>
    </source>
</evidence>
<evidence type="ECO:0000313" key="17">
    <source>
        <dbReference type="RefSeq" id="XP_026644098.1"/>
    </source>
</evidence>
<dbReference type="PANTHER" id="PTHR11412">
    <property type="entry name" value="MACROGLOBULIN / COMPLEMENT"/>
    <property type="match status" value="1"/>
</dbReference>
<dbReference type="Gene3D" id="2.60.40.1930">
    <property type="match status" value="2"/>
</dbReference>
<evidence type="ECO:0000256" key="10">
    <source>
        <dbReference type="ARBA" id="ARBA00023248"/>
    </source>
</evidence>
<dbReference type="Pfam" id="PF07678">
    <property type="entry name" value="TED_complement"/>
    <property type="match status" value="1"/>
</dbReference>
<dbReference type="InterPro" id="IPR041813">
    <property type="entry name" value="A2M_TED"/>
</dbReference>
<dbReference type="InterPro" id="IPR040839">
    <property type="entry name" value="MG4"/>
</dbReference>
<dbReference type="Gene3D" id="2.60.40.10">
    <property type="entry name" value="Immunoglobulins"/>
    <property type="match status" value="2"/>
</dbReference>
<dbReference type="Proteomes" id="UP000694915">
    <property type="component" value="Unplaced"/>
</dbReference>
<keyword evidence="6 12" id="KW-0732">Signal</keyword>
<dbReference type="SUPFAM" id="SSF48239">
    <property type="entry name" value="Terpenoid cyclases/Protein prenyltransferases"/>
    <property type="match status" value="1"/>
</dbReference>
<proteinExistence type="inferred from homology"/>
<evidence type="ECO:0000256" key="12">
    <source>
        <dbReference type="SAM" id="SignalP"/>
    </source>
</evidence>
<accession>A0ABM1UQ36</accession>
<dbReference type="InterPro" id="IPR041555">
    <property type="entry name" value="MG3"/>
</dbReference>
<comment type="subunit">
    <text evidence="3">Monomer.</text>
</comment>
<evidence type="ECO:0000259" key="14">
    <source>
        <dbReference type="SMART" id="SM01360"/>
    </source>
</evidence>
<gene>
    <name evidence="17" type="primary">LOC101980089</name>
</gene>
<dbReference type="InterPro" id="IPR011626">
    <property type="entry name" value="Alpha-macroglobulin_TED"/>
</dbReference>
<dbReference type="InterPro" id="IPR036595">
    <property type="entry name" value="A-macroglobulin_rcpt-bd_sf"/>
</dbReference>
<evidence type="ECO:0000256" key="8">
    <source>
        <dbReference type="ARBA" id="ARBA00023157"/>
    </source>
</evidence>
<dbReference type="GeneID" id="101980089"/>
<evidence type="ECO:0000256" key="7">
    <source>
        <dbReference type="ARBA" id="ARBA00022900"/>
    </source>
</evidence>
<dbReference type="SMART" id="SM01361">
    <property type="entry name" value="A2M_recep"/>
    <property type="match status" value="1"/>
</dbReference>
<dbReference type="SUPFAM" id="SSF81296">
    <property type="entry name" value="E set domains"/>
    <property type="match status" value="1"/>
</dbReference>
<feature type="signal peptide" evidence="12">
    <location>
        <begin position="1"/>
        <end position="22"/>
    </location>
</feature>
<dbReference type="SUPFAM" id="SSF49410">
    <property type="entry name" value="Alpha-macroglobulin receptor domain"/>
    <property type="match status" value="1"/>
</dbReference>
<evidence type="ECO:0000259" key="13">
    <source>
        <dbReference type="SMART" id="SM01359"/>
    </source>
</evidence>
<keyword evidence="7" id="KW-0722">Serine protease inhibitor</keyword>
<evidence type="ECO:0000256" key="9">
    <source>
        <dbReference type="ARBA" id="ARBA00023180"/>
    </source>
</evidence>
<dbReference type="SMART" id="SM01419">
    <property type="entry name" value="Thiol-ester_cl"/>
    <property type="match status" value="1"/>
</dbReference>
<dbReference type="InterPro" id="IPR013783">
    <property type="entry name" value="Ig-like_fold"/>
</dbReference>
<dbReference type="InterPro" id="IPR019742">
    <property type="entry name" value="MacrogloblnA2_CS"/>
</dbReference>
<feature type="domain" description="Alpha-2-macroglobulin bait region" evidence="13">
    <location>
        <begin position="456"/>
        <end position="607"/>
    </location>
</feature>
<dbReference type="InterPro" id="IPR001599">
    <property type="entry name" value="Macroglobln_a2"/>
</dbReference>
<dbReference type="Gene3D" id="1.50.10.20">
    <property type="match status" value="1"/>
</dbReference>
<reference evidence="17" key="1">
    <citation type="submission" date="2025-08" db="UniProtKB">
        <authorList>
            <consortium name="RefSeq"/>
        </authorList>
    </citation>
    <scope>IDENTIFICATION</scope>
</reference>
<dbReference type="CDD" id="cd02897">
    <property type="entry name" value="A2M_2"/>
    <property type="match status" value="1"/>
</dbReference>
<dbReference type="Gene3D" id="2.60.40.690">
    <property type="entry name" value="Alpha-macroglobulin, receptor-binding domain"/>
    <property type="match status" value="1"/>
</dbReference>
<evidence type="ECO:0000256" key="11">
    <source>
        <dbReference type="SAM" id="MobiDB-lite"/>
    </source>
</evidence>
<dbReference type="Gene3D" id="2.60.40.1940">
    <property type="match status" value="1"/>
</dbReference>
<dbReference type="InterPro" id="IPR050473">
    <property type="entry name" value="A2M/Complement_sys"/>
</dbReference>
<dbReference type="PROSITE" id="PS00477">
    <property type="entry name" value="ALPHA_2_MACROGLOBULIN"/>
    <property type="match status" value="1"/>
</dbReference>
<comment type="similarity">
    <text evidence="2">Belongs to the protease inhibitor I39 (alpha-2-macroglobulin) family.</text>
</comment>
<keyword evidence="10" id="KW-0082">Bait region</keyword>
<dbReference type="PANTHER" id="PTHR11412:SF133">
    <property type="entry name" value="MURINOGLOBULIN-1-RELATED"/>
    <property type="match status" value="1"/>
</dbReference>
<sequence>MWKGRKALQCLISVLLAYLTSASSLYGQPKYMALVPTRLYTETPEKICFHLYDLNETVTVRASLQFRSGSRSLFNELVVDKDLFHCVSFTLPRVSSSYERGYLSVHIKGPKHEFSKKNMMLVWNKVNAVFVQTDKPVYKPGQTVKFRVVSMDINLHPLSELFPLAYIEDPKGNRIMQWRDVTTETGLKQLSFSLSSEPILGSYKIVILKQSGDKKEHSFTVEEFVLPRFEVQVKVPKAISIQDEKLNVTVCGMYTYGKPVPGHAKIQICYKYKEHIKNKETGCREIRSRLDSNGCTTQEGNISMFELKQRYYRVQHLQVDAKVIEEGTGFEFTGSRRTEIERTTTKLIFVKADSHFKYGIPFLVKVRLVDPKGDPVPNEQVFIKPQELGYTNVTTTDQHGLAKFSINITNVDIHSLTIKVYHREESPCHFSPCAAVEYAEAQHVAHSVYSYSWSYVHLETEAGGVLPCSQTETIRAHFILKGPVLRVLRELTFYYLVMAKGRIIRTGKHTHHTEPGESPVKGNFALEIPVELSMAPVAKILIYAILPDGEMIADSANFDIEKCLPNKVDLSFTPAQSLPASHAHLQVTASPQSLCGLRAVDQSVLLLRPEAELSPSLIHSLPEMKLINRPQTLDHLLDEPCVWTGGDKVNHSIVYLNRLEKGVYKFVEDIGLKAFTNLKIKPRTLCFERKYFHLLAAAPLAMYKSVAVPREPKHKAKLKNPPREDPPRKDPPREDPLTETIRKYFPETWIWDLVTVNSSGVADLEVTVPDTITEWKAGALCLSSDTGLGLSPVVSFRAFQPFFVELMMPYSVVRGEAFMLKATVLNYLQKCIRVGVLLEDSPDFTAVPVAKDQDSHCLCANGRHTTSWLVTPKSLGNMNFSVTAEARQSPEPCGSEVATVPETGRKDTVVKVLIVEPEGIKKEHTFSSLLCASDAGISEKVSLVLPPAVVKDSARAHFSVLGDILSSAIRNTQNLLRMPFGCGEQNMALFAPNIYVLKYLNETQQLTEKIKSEAIGYLSAGYQRQLNYKNKDGSYSAFWDRGGQGNTWLTAFVFKSFTQARAFIFIDETHITHAFTWLSKQQQDNGCFRSSGSLFNNAMKGGVEDEVTLSAYITIALLESSLKDTRPVVSKAMTCLETAWKTIEQGGNGSFVYTKALLAYAFALAGSQDKRNEILKSLDNEAIKEDNSIHWERPQKARKSKSYLYEPQAPSAEVEMNAYVLLTLLTAQPAPSPEDLTLATLIVRWLTKQQNSHGGFSSTQDTVVALHALSMYGAATFTRSQKTPLVTIQSSGTFSRKFQVENSNRLLLQQVSLPDIPGNYDINVSGEGCVHTQTTLKYNMHLEKQESAFALRVQTVPLTCDNPKGHNSFQISLEISYTGSRPASNMVIVDVKMVSGFIPLKATVKKLERSEHVSRTEVSTSNALIYVDQMTNQTLTFSFVIQQDIPVMNLQPAIVKVYDYYETDEVAFAEYSAPCSSGKHLALLAGCIPSTWEPPVDGQVTMMGCIPSPWEPPVDSQVTTMNCIPSTWKPPVDGQVTTMNCILSTWEPPADGQVTTMGCIHSTWKPPTDEQVTTMNCILSTWEPTTDNQVFKHMSLWGHLRFKP</sequence>
<dbReference type="InterPro" id="IPR008930">
    <property type="entry name" value="Terpenoid_cyclase/PrenylTrfase"/>
</dbReference>
<dbReference type="Pfam" id="PF17791">
    <property type="entry name" value="MG3"/>
    <property type="match status" value="1"/>
</dbReference>
<dbReference type="SMART" id="SM01360">
    <property type="entry name" value="A2M"/>
    <property type="match status" value="1"/>
</dbReference>
<feature type="domain" description="Alpha-macroglobulin receptor-binding" evidence="15">
    <location>
        <begin position="1384"/>
        <end position="1471"/>
    </location>
</feature>
<evidence type="ECO:0000256" key="3">
    <source>
        <dbReference type="ARBA" id="ARBA00011245"/>
    </source>
</evidence>
<evidence type="ECO:0000256" key="2">
    <source>
        <dbReference type="ARBA" id="ARBA00010952"/>
    </source>
</evidence>
<dbReference type="InterPro" id="IPR002890">
    <property type="entry name" value="MG2"/>
</dbReference>
<feature type="compositionally biased region" description="Basic and acidic residues" evidence="11">
    <location>
        <begin position="721"/>
        <end position="737"/>
    </location>
</feature>
<dbReference type="Gene3D" id="2.60.120.1540">
    <property type="match status" value="1"/>
</dbReference>
<dbReference type="InterPro" id="IPR047565">
    <property type="entry name" value="Alpha-macroglob_thiol-ester_cl"/>
</dbReference>
<comment type="subcellular location">
    <subcellularLocation>
        <location evidence="1">Secreted</location>
    </subcellularLocation>
</comment>
<dbReference type="InterPro" id="IPR011625">
    <property type="entry name" value="A2M_N_BRD"/>
</dbReference>
<evidence type="ECO:0000256" key="5">
    <source>
        <dbReference type="ARBA" id="ARBA00022690"/>
    </source>
</evidence>
<dbReference type="Gene3D" id="2.20.130.20">
    <property type="match status" value="1"/>
</dbReference>
<dbReference type="RefSeq" id="XP_026644098.1">
    <property type="nucleotide sequence ID" value="XM_026788297.1"/>
</dbReference>
<name>A0ABM1UQ36_MICOH</name>
<dbReference type="Pfam" id="PF07677">
    <property type="entry name" value="A2M_recep"/>
    <property type="match status" value="1"/>
</dbReference>
<evidence type="ECO:0000259" key="15">
    <source>
        <dbReference type="SMART" id="SM01361"/>
    </source>
</evidence>
<evidence type="ECO:0000313" key="16">
    <source>
        <dbReference type="Proteomes" id="UP000694915"/>
    </source>
</evidence>
<feature type="region of interest" description="Disordered" evidence="11">
    <location>
        <begin position="711"/>
        <end position="737"/>
    </location>
</feature>
<feature type="domain" description="Alpha-2-macroglobulin" evidence="14">
    <location>
        <begin position="748"/>
        <end position="838"/>
    </location>
</feature>
<protein>
    <submittedName>
        <fullName evidence="17">Alpha-1-inhibitor 3-like</fullName>
    </submittedName>
</protein>
<evidence type="ECO:0000256" key="1">
    <source>
        <dbReference type="ARBA" id="ARBA00004613"/>
    </source>
</evidence>
<keyword evidence="16" id="KW-1185">Reference proteome</keyword>
<dbReference type="InterPro" id="IPR009048">
    <property type="entry name" value="A-macroglobulin_rcpt-bd"/>
</dbReference>
<dbReference type="SMART" id="SM01359">
    <property type="entry name" value="A2M_N_2"/>
    <property type="match status" value="1"/>
</dbReference>
<keyword evidence="9" id="KW-0325">Glycoprotein</keyword>
<organism evidence="16 17">
    <name type="scientific">Microtus ochrogaster</name>
    <name type="common">Prairie vole</name>
    <dbReference type="NCBI Taxonomy" id="79684"/>
    <lineage>
        <taxon>Eukaryota</taxon>
        <taxon>Metazoa</taxon>
        <taxon>Chordata</taxon>
        <taxon>Craniata</taxon>
        <taxon>Vertebrata</taxon>
        <taxon>Euteleostomi</taxon>
        <taxon>Mammalia</taxon>
        <taxon>Eutheria</taxon>
        <taxon>Euarchontoglires</taxon>
        <taxon>Glires</taxon>
        <taxon>Rodentia</taxon>
        <taxon>Myomorpha</taxon>
        <taxon>Muroidea</taxon>
        <taxon>Cricetidae</taxon>
        <taxon>Arvicolinae</taxon>
        <taxon>Microtus</taxon>
    </lineage>
</organism>
<keyword evidence="5" id="KW-0646">Protease inhibitor</keyword>
<dbReference type="Pfam" id="PF00207">
    <property type="entry name" value="A2M"/>
    <property type="match status" value="1"/>
</dbReference>
<dbReference type="Pfam" id="PF01835">
    <property type="entry name" value="MG2"/>
    <property type="match status" value="1"/>
</dbReference>
<keyword evidence="8" id="KW-1015">Disulfide bond</keyword>